<gene>
    <name evidence="6" type="ORF">IPT68_29680</name>
</gene>
<keyword evidence="3 5" id="KW-1133">Transmembrane helix</keyword>
<keyword evidence="4 5" id="KW-0472">Membrane</keyword>
<name>A0A7M2T6N8_STRCW</name>
<accession>A0A7M2T6N8</accession>
<dbReference type="AlphaFoldDB" id="A0A7M2T6N8"/>
<evidence type="ECO:0000256" key="3">
    <source>
        <dbReference type="ARBA" id="ARBA00022989"/>
    </source>
</evidence>
<dbReference type="Pfam" id="PF13564">
    <property type="entry name" value="DoxX_2"/>
    <property type="match status" value="1"/>
</dbReference>
<feature type="transmembrane region" description="Helical" evidence="5">
    <location>
        <begin position="95"/>
        <end position="115"/>
    </location>
</feature>
<evidence type="ECO:0000256" key="4">
    <source>
        <dbReference type="ARBA" id="ARBA00023136"/>
    </source>
</evidence>
<evidence type="ECO:0000256" key="1">
    <source>
        <dbReference type="ARBA" id="ARBA00004141"/>
    </source>
</evidence>
<feature type="transmembrane region" description="Helical" evidence="5">
    <location>
        <begin position="43"/>
        <end position="62"/>
    </location>
</feature>
<protein>
    <submittedName>
        <fullName evidence="6">DoxX family protein</fullName>
    </submittedName>
</protein>
<evidence type="ECO:0000256" key="5">
    <source>
        <dbReference type="SAM" id="Phobius"/>
    </source>
</evidence>
<sequence>MSLATVPLSCALAAFMTFAGAPKLAGHPKTRDMARPLRVPAALLRLVGLAEVAAAIGLLVGLFETWVGVAAAVSLVVLMLGGTASHLRVKDDFTATAPALASAAAAAGVLLLHLAGD</sequence>
<feature type="transmembrane region" description="Helical" evidence="5">
    <location>
        <begin position="69"/>
        <end position="89"/>
    </location>
</feature>
<evidence type="ECO:0000256" key="2">
    <source>
        <dbReference type="ARBA" id="ARBA00022692"/>
    </source>
</evidence>
<dbReference type="Proteomes" id="UP000594008">
    <property type="component" value="Chromosome"/>
</dbReference>
<organism evidence="6 7">
    <name type="scientific">Streptomyces chromofuscus</name>
    <dbReference type="NCBI Taxonomy" id="42881"/>
    <lineage>
        <taxon>Bacteria</taxon>
        <taxon>Bacillati</taxon>
        <taxon>Actinomycetota</taxon>
        <taxon>Actinomycetes</taxon>
        <taxon>Kitasatosporales</taxon>
        <taxon>Streptomycetaceae</taxon>
        <taxon>Streptomyces</taxon>
    </lineage>
</organism>
<comment type="subcellular location">
    <subcellularLocation>
        <location evidence="1">Membrane</location>
        <topology evidence="1">Multi-pass membrane protein</topology>
    </subcellularLocation>
</comment>
<dbReference type="InterPro" id="IPR032808">
    <property type="entry name" value="DoxX"/>
</dbReference>
<keyword evidence="2 5" id="KW-0812">Transmembrane</keyword>
<reference evidence="6 7" key="1">
    <citation type="submission" date="2020-10" db="EMBL/GenBank/DDBJ databases">
        <title>Streptomyces chromofuscus complate genome analysis.</title>
        <authorList>
            <person name="Anwar N."/>
        </authorList>
    </citation>
    <scope>NUCLEOTIDE SEQUENCE [LARGE SCALE GENOMIC DNA]</scope>
    <source>
        <strain evidence="6 7">DSM 40273</strain>
    </source>
</reference>
<keyword evidence="7" id="KW-1185">Reference proteome</keyword>
<dbReference type="EMBL" id="CP063374">
    <property type="protein sequence ID" value="QOV43819.1"/>
    <property type="molecule type" value="Genomic_DNA"/>
</dbReference>
<evidence type="ECO:0000313" key="7">
    <source>
        <dbReference type="Proteomes" id="UP000594008"/>
    </source>
</evidence>
<dbReference type="KEGG" id="schf:IPT68_29680"/>
<proteinExistence type="predicted"/>
<evidence type="ECO:0000313" key="6">
    <source>
        <dbReference type="EMBL" id="QOV43819.1"/>
    </source>
</evidence>
<dbReference type="RefSeq" id="WP_189699905.1">
    <property type="nucleotide sequence ID" value="NZ_BMTA01000015.1"/>
</dbReference>
<dbReference type="GO" id="GO:0016020">
    <property type="term" value="C:membrane"/>
    <property type="evidence" value="ECO:0007669"/>
    <property type="project" value="UniProtKB-SubCell"/>
</dbReference>